<dbReference type="Pfam" id="PF08238">
    <property type="entry name" value="Sel1"/>
    <property type="match status" value="4"/>
</dbReference>
<dbReference type="Gene3D" id="1.25.40.10">
    <property type="entry name" value="Tetratricopeptide repeat domain"/>
    <property type="match status" value="2"/>
</dbReference>
<name>A0ABM1I3E7_POLDO</name>
<evidence type="ECO:0000256" key="1">
    <source>
        <dbReference type="ARBA" id="ARBA00008486"/>
    </source>
</evidence>
<evidence type="ECO:0000313" key="3">
    <source>
        <dbReference type="Proteomes" id="UP000694924"/>
    </source>
</evidence>
<dbReference type="RefSeq" id="XP_015174733.1">
    <property type="nucleotide sequence ID" value="XM_015319247.1"/>
</dbReference>
<dbReference type="PANTHER" id="PTHR13891">
    <property type="entry name" value="CYTOCHROME C OXIDASE ASSEMBLY FACTOR 7"/>
    <property type="match status" value="1"/>
</dbReference>
<dbReference type="GeneID" id="107065500"/>
<dbReference type="SUPFAM" id="SSF81901">
    <property type="entry name" value="HCP-like"/>
    <property type="match status" value="1"/>
</dbReference>
<dbReference type="SMART" id="SM00671">
    <property type="entry name" value="SEL1"/>
    <property type="match status" value="4"/>
</dbReference>
<sequence>MSSSYNLKKPEEVKEYLKNLHIEYKFGCYSEKNPEVCHLLGDFNEAIKKDFKKAAELYKTNCDERNFPKSCTKYGEYLIIGRGYKKDINEAYKYLVKACDLNSDSGCLHSGILAITNEFDDNLSEQINKGISRLNKACYDLNSEKACYFLSGVYLKGIQDYLKPNIKEAYKLSLKCCEFGNPYACANVSQMYLRGHGVKKDTDLAKLFQKRADQLEYELKHSKPLKFQEGIQVE</sequence>
<dbReference type="InterPro" id="IPR040239">
    <property type="entry name" value="HcpB-like"/>
</dbReference>
<evidence type="ECO:0000313" key="4">
    <source>
        <dbReference type="RefSeq" id="XP_015174733.1"/>
    </source>
</evidence>
<dbReference type="InterPro" id="IPR006597">
    <property type="entry name" value="Sel1-like"/>
</dbReference>
<dbReference type="RefSeq" id="XP_015174734.1">
    <property type="nucleotide sequence ID" value="XM_015319248.1"/>
</dbReference>
<keyword evidence="3" id="KW-1185">Reference proteome</keyword>
<evidence type="ECO:0000256" key="2">
    <source>
        <dbReference type="ARBA" id="ARBA00022737"/>
    </source>
</evidence>
<keyword evidence="2" id="KW-0677">Repeat</keyword>
<protein>
    <submittedName>
        <fullName evidence="4 5">Cytochrome c oxidase assembly factor 7 homolog</fullName>
    </submittedName>
</protein>
<dbReference type="PANTHER" id="PTHR13891:SF1">
    <property type="entry name" value="CYTOCHROME C OXIDASE ASSEMBLY FACTOR 7"/>
    <property type="match status" value="1"/>
</dbReference>
<comment type="similarity">
    <text evidence="1">Belongs to the hcp beta-lactamase family.</text>
</comment>
<dbReference type="InterPro" id="IPR011990">
    <property type="entry name" value="TPR-like_helical_dom_sf"/>
</dbReference>
<organism evidence="3 5">
    <name type="scientific">Polistes dominula</name>
    <name type="common">European paper wasp</name>
    <name type="synonym">Vespa dominula</name>
    <dbReference type="NCBI Taxonomy" id="743375"/>
    <lineage>
        <taxon>Eukaryota</taxon>
        <taxon>Metazoa</taxon>
        <taxon>Ecdysozoa</taxon>
        <taxon>Arthropoda</taxon>
        <taxon>Hexapoda</taxon>
        <taxon>Insecta</taxon>
        <taxon>Pterygota</taxon>
        <taxon>Neoptera</taxon>
        <taxon>Endopterygota</taxon>
        <taxon>Hymenoptera</taxon>
        <taxon>Apocrita</taxon>
        <taxon>Aculeata</taxon>
        <taxon>Vespoidea</taxon>
        <taxon>Vespidae</taxon>
        <taxon>Polistinae</taxon>
        <taxon>Polistini</taxon>
        <taxon>Polistes</taxon>
    </lineage>
</organism>
<proteinExistence type="inferred from homology"/>
<dbReference type="Proteomes" id="UP000694924">
    <property type="component" value="Unplaced"/>
</dbReference>
<reference evidence="4 5" key="1">
    <citation type="submission" date="2025-05" db="UniProtKB">
        <authorList>
            <consortium name="RefSeq"/>
        </authorList>
    </citation>
    <scope>IDENTIFICATION</scope>
    <source>
        <tissue evidence="4 5">Whole body</tissue>
    </source>
</reference>
<accession>A0ABM1I3E7</accession>
<gene>
    <name evidence="4 5" type="primary">LOC107065500</name>
</gene>
<evidence type="ECO:0000313" key="5">
    <source>
        <dbReference type="RefSeq" id="XP_015174734.1"/>
    </source>
</evidence>